<evidence type="ECO:0000256" key="1">
    <source>
        <dbReference type="SAM" id="MobiDB-lite"/>
    </source>
</evidence>
<protein>
    <recommendedName>
        <fullName evidence="4">RHS repeat-associated core domain-containing protein</fullName>
    </recommendedName>
</protein>
<accession>A0ABP9KTZ0</accession>
<evidence type="ECO:0008006" key="4">
    <source>
        <dbReference type="Google" id="ProtNLM"/>
    </source>
</evidence>
<evidence type="ECO:0000313" key="2">
    <source>
        <dbReference type="EMBL" id="GAA5063685.1"/>
    </source>
</evidence>
<organism evidence="2 3">
    <name type="scientific">Streptomyces similanensis</name>
    <dbReference type="NCBI Taxonomy" id="1274988"/>
    <lineage>
        <taxon>Bacteria</taxon>
        <taxon>Bacillati</taxon>
        <taxon>Actinomycetota</taxon>
        <taxon>Actinomycetes</taxon>
        <taxon>Kitasatosporales</taxon>
        <taxon>Streptomycetaceae</taxon>
        <taxon>Streptomyces</taxon>
    </lineage>
</organism>
<feature type="region of interest" description="Disordered" evidence="1">
    <location>
        <begin position="82"/>
        <end position="107"/>
    </location>
</feature>
<proteinExistence type="predicted"/>
<sequence length="172" mass="18220">MTSGGKSYYYLADAIVSVIGLVDVDGNKVDTYTYSPRGVRLLAQSNEPVAQPYRFAGNYQDPTGLYPPPKPLLRRQHRPLHPARSLRPGEEPLSLCRRRPRQPHRPPAACTRLTIFKSDVGFVSSTATIGGVIGGEVSSVVPVVGTGAGTVVGGVAGVSFWVGFLVGEAVGS</sequence>
<gene>
    <name evidence="2" type="ORF">GCM10023336_43170</name>
</gene>
<dbReference type="EMBL" id="BAABKC010000062">
    <property type="protein sequence ID" value="GAA5063685.1"/>
    <property type="molecule type" value="Genomic_DNA"/>
</dbReference>
<keyword evidence="3" id="KW-1185">Reference proteome</keyword>
<reference evidence="3" key="1">
    <citation type="journal article" date="2019" name="Int. J. Syst. Evol. Microbiol.">
        <title>The Global Catalogue of Microorganisms (GCM) 10K type strain sequencing project: providing services to taxonomists for standard genome sequencing and annotation.</title>
        <authorList>
            <consortium name="The Broad Institute Genomics Platform"/>
            <consortium name="The Broad Institute Genome Sequencing Center for Infectious Disease"/>
            <person name="Wu L."/>
            <person name="Ma J."/>
        </authorList>
    </citation>
    <scope>NUCLEOTIDE SEQUENCE [LARGE SCALE GENOMIC DNA]</scope>
    <source>
        <strain evidence="3">JCM 18410</strain>
    </source>
</reference>
<dbReference type="Proteomes" id="UP001500124">
    <property type="component" value="Unassembled WGS sequence"/>
</dbReference>
<evidence type="ECO:0000313" key="3">
    <source>
        <dbReference type="Proteomes" id="UP001500124"/>
    </source>
</evidence>
<dbReference type="Gene3D" id="2.180.10.10">
    <property type="entry name" value="RHS repeat-associated core"/>
    <property type="match status" value="1"/>
</dbReference>
<name>A0ABP9KTZ0_9ACTN</name>
<comment type="caution">
    <text evidence="2">The sequence shown here is derived from an EMBL/GenBank/DDBJ whole genome shotgun (WGS) entry which is preliminary data.</text>
</comment>